<organism evidence="1 2">
    <name type="scientific">Pseudonocardia sediminis</name>
    <dbReference type="NCBI Taxonomy" id="1397368"/>
    <lineage>
        <taxon>Bacteria</taxon>
        <taxon>Bacillati</taxon>
        <taxon>Actinomycetota</taxon>
        <taxon>Actinomycetes</taxon>
        <taxon>Pseudonocardiales</taxon>
        <taxon>Pseudonocardiaceae</taxon>
        <taxon>Pseudonocardia</taxon>
    </lineage>
</organism>
<dbReference type="OrthoDB" id="9792518at2"/>
<accession>A0A4V2FQF9</accession>
<sequence>MTTSAVRDGPVPRSGAPDLAVVERAVRAAWSRETCDDSDADAWSPANPARGQCGPTALTVHDLFGGDLLLAEVWWSDGRWQGYHWWNRLPGGRELDLTREQFGPDEIVQLPRVVDRPPGRPRRCAAQYELLRERVLGAIG</sequence>
<comment type="caution">
    <text evidence="1">The sequence shown here is derived from an EMBL/GenBank/DDBJ whole genome shotgun (WGS) entry which is preliminary data.</text>
</comment>
<dbReference type="Pfam" id="PF24585">
    <property type="entry name" value="YunG"/>
    <property type="match status" value="1"/>
</dbReference>
<dbReference type="InterPro" id="IPR056238">
    <property type="entry name" value="YunG-like"/>
</dbReference>
<dbReference type="EMBL" id="SHKL01000001">
    <property type="protein sequence ID" value="RZT84030.1"/>
    <property type="molecule type" value="Genomic_DNA"/>
</dbReference>
<dbReference type="Proteomes" id="UP000291591">
    <property type="component" value="Unassembled WGS sequence"/>
</dbReference>
<reference evidence="1 2" key="1">
    <citation type="submission" date="2019-02" db="EMBL/GenBank/DDBJ databases">
        <title>Sequencing the genomes of 1000 actinobacteria strains.</title>
        <authorList>
            <person name="Klenk H.-P."/>
        </authorList>
    </citation>
    <scope>NUCLEOTIDE SEQUENCE [LARGE SCALE GENOMIC DNA]</scope>
    <source>
        <strain evidence="1 2">DSM 45779</strain>
    </source>
</reference>
<evidence type="ECO:0000313" key="1">
    <source>
        <dbReference type="EMBL" id="RZT84030.1"/>
    </source>
</evidence>
<protein>
    <submittedName>
        <fullName evidence="1">Uncharacterized protein</fullName>
    </submittedName>
</protein>
<proteinExistence type="predicted"/>
<evidence type="ECO:0000313" key="2">
    <source>
        <dbReference type="Proteomes" id="UP000291591"/>
    </source>
</evidence>
<dbReference type="AlphaFoldDB" id="A0A4V2FQF9"/>
<gene>
    <name evidence="1" type="ORF">EV383_0863</name>
</gene>
<dbReference type="RefSeq" id="WP_130288705.1">
    <property type="nucleotide sequence ID" value="NZ_SHKL01000001.1"/>
</dbReference>
<name>A0A4V2FQF9_PSEST</name>
<keyword evidence="2" id="KW-1185">Reference proteome</keyword>